<dbReference type="InterPro" id="IPR023170">
    <property type="entry name" value="HhH_base_excis_C"/>
</dbReference>
<evidence type="ECO:0000256" key="8">
    <source>
        <dbReference type="ARBA" id="ARBA00023125"/>
    </source>
</evidence>
<comment type="catalytic activity">
    <reaction evidence="12">
        <text>2'-deoxyribonucleotide-(2'-deoxyribose 5'-phosphate)-2'-deoxyribonucleotide-DNA = a 3'-end 2'-deoxyribonucleotide-(2,3-dehydro-2,3-deoxyribose 5'-phosphate)-DNA + a 5'-end 5'-phospho-2'-deoxyribonucleoside-DNA + H(+)</text>
        <dbReference type="Rhea" id="RHEA:66592"/>
        <dbReference type="Rhea" id="RHEA-COMP:13180"/>
        <dbReference type="Rhea" id="RHEA-COMP:16897"/>
        <dbReference type="Rhea" id="RHEA-COMP:17067"/>
        <dbReference type="ChEBI" id="CHEBI:15378"/>
        <dbReference type="ChEBI" id="CHEBI:136412"/>
        <dbReference type="ChEBI" id="CHEBI:157695"/>
        <dbReference type="ChEBI" id="CHEBI:167181"/>
        <dbReference type="EC" id="4.2.99.18"/>
    </reaction>
</comment>
<dbReference type="NCBIfam" id="TIGR01083">
    <property type="entry name" value="nth"/>
    <property type="match status" value="1"/>
</dbReference>
<dbReference type="Gene3D" id="1.10.1670.10">
    <property type="entry name" value="Helix-hairpin-Helix base-excision DNA repair enzymes (C-terminal)"/>
    <property type="match status" value="1"/>
</dbReference>
<evidence type="ECO:0000259" key="14">
    <source>
        <dbReference type="SMART" id="SM00478"/>
    </source>
</evidence>
<dbReference type="HAMAP" id="MF_00942">
    <property type="entry name" value="Nth"/>
    <property type="match status" value="1"/>
</dbReference>
<keyword evidence="2 12" id="KW-0004">4Fe-4S</keyword>
<dbReference type="InterPro" id="IPR005759">
    <property type="entry name" value="Nth"/>
</dbReference>
<comment type="function">
    <text evidence="12">DNA repair enzyme that has both DNA N-glycosylase activity and AP-lyase activity. The DNA N-glycosylase activity releases various damaged pyrimidines from DNA by cleaving the N-glycosidic bond, leaving an AP (apurinic/apyrimidinic) site. The AP-lyase activity cleaves the phosphodiester bond 3' to the AP site by a beta-elimination, leaving a 3'-terminal unsaturated sugar and a product with a terminal 5'-phosphate.</text>
</comment>
<keyword evidence="9 12" id="KW-0234">DNA repair</keyword>
<keyword evidence="16" id="KW-1185">Reference proteome</keyword>
<dbReference type="Gene3D" id="1.10.340.30">
    <property type="entry name" value="Hypothetical protein, domain 2"/>
    <property type="match status" value="1"/>
</dbReference>
<evidence type="ECO:0000256" key="4">
    <source>
        <dbReference type="ARBA" id="ARBA00022763"/>
    </source>
</evidence>
<feature type="binding site" evidence="12">
    <location>
        <position position="229"/>
    </location>
    <ligand>
        <name>[4Fe-4S] cluster</name>
        <dbReference type="ChEBI" id="CHEBI:49883"/>
    </ligand>
</feature>
<evidence type="ECO:0000313" key="16">
    <source>
        <dbReference type="Proteomes" id="UP000254467"/>
    </source>
</evidence>
<feature type="region of interest" description="Disordered" evidence="13">
    <location>
        <begin position="1"/>
        <end position="35"/>
    </location>
</feature>
<organism evidence="15 16">
    <name type="scientific">Corynebacterium pilosum</name>
    <dbReference type="NCBI Taxonomy" id="35756"/>
    <lineage>
        <taxon>Bacteria</taxon>
        <taxon>Bacillati</taxon>
        <taxon>Actinomycetota</taxon>
        <taxon>Actinomycetes</taxon>
        <taxon>Mycobacteriales</taxon>
        <taxon>Corynebacteriaceae</taxon>
        <taxon>Corynebacterium</taxon>
    </lineage>
</organism>
<evidence type="ECO:0000256" key="13">
    <source>
        <dbReference type="SAM" id="MobiDB-lite"/>
    </source>
</evidence>
<gene>
    <name evidence="12 15" type="primary">nth</name>
    <name evidence="15" type="ORF">NCTC11862_01233</name>
</gene>
<dbReference type="GO" id="GO:0051539">
    <property type="term" value="F:4 iron, 4 sulfur cluster binding"/>
    <property type="evidence" value="ECO:0007669"/>
    <property type="project" value="UniProtKB-UniRule"/>
</dbReference>
<feature type="binding site" evidence="12">
    <location>
        <position position="222"/>
    </location>
    <ligand>
        <name>[4Fe-4S] cluster</name>
        <dbReference type="ChEBI" id="CHEBI:49883"/>
    </ligand>
</feature>
<keyword evidence="10 12" id="KW-0456">Lyase</keyword>
<sequence>MLRLHTKVSHMASLTPQKHRRPGTHPAAKRAETELGRTRRARRINRTLAEVFPDAHAELDFTNPLELLVATVLSAQTTDVRVNQVTPRLFATYPTAQDYATADQAEVEEIIRPTGFYRAKAANLIGLGQKLVTDYGGEVPVELEELVTLPGVGRKTAHVVRGNVFDLPGLTVDTHFQRLVHRLGLTEEKDPVRIEHAIGELLPKSEWTMFSHRIIFHGRRVCHARTAACGACPLAYDCPSFGQHGPTEPDEAEKLVRGEERDHILHFVQDDDQGQDDERGQA</sequence>
<dbReference type="SMART" id="SM00478">
    <property type="entry name" value="ENDO3c"/>
    <property type="match status" value="1"/>
</dbReference>
<dbReference type="AlphaFoldDB" id="A0A376CLX4"/>
<dbReference type="InterPro" id="IPR000445">
    <property type="entry name" value="HhH_motif"/>
</dbReference>
<evidence type="ECO:0000256" key="6">
    <source>
        <dbReference type="ARBA" id="ARBA00023004"/>
    </source>
</evidence>
<feature type="domain" description="HhH-GPD" evidence="14">
    <location>
        <begin position="73"/>
        <end position="220"/>
    </location>
</feature>
<keyword evidence="11 12" id="KW-0326">Glycosidase</keyword>
<dbReference type="SMART" id="SM00525">
    <property type="entry name" value="FES"/>
    <property type="match status" value="1"/>
</dbReference>
<protein>
    <recommendedName>
        <fullName evidence="12">Endonuclease III</fullName>
        <ecNumber evidence="12">4.2.99.18</ecNumber>
    </recommendedName>
    <alternativeName>
        <fullName evidence="12">DNA-(apurinic or apyrimidinic site) lyase</fullName>
    </alternativeName>
</protein>
<dbReference type="PANTHER" id="PTHR10359">
    <property type="entry name" value="A/G-SPECIFIC ADENINE GLYCOSYLASE/ENDONUCLEASE III"/>
    <property type="match status" value="1"/>
</dbReference>
<dbReference type="InterPro" id="IPR003265">
    <property type="entry name" value="HhH-GPD_domain"/>
</dbReference>
<evidence type="ECO:0000313" key="15">
    <source>
        <dbReference type="EMBL" id="STC69440.1"/>
    </source>
</evidence>
<dbReference type="CDD" id="cd00056">
    <property type="entry name" value="ENDO3c"/>
    <property type="match status" value="1"/>
</dbReference>
<dbReference type="InterPro" id="IPR011257">
    <property type="entry name" value="DNA_glycosylase"/>
</dbReference>
<proteinExistence type="inferred from homology"/>
<dbReference type="GO" id="GO:0006285">
    <property type="term" value="P:base-excision repair, AP site formation"/>
    <property type="evidence" value="ECO:0007669"/>
    <property type="project" value="TreeGrafter"/>
</dbReference>
<keyword evidence="4 12" id="KW-0227">DNA damage</keyword>
<reference evidence="15 16" key="1">
    <citation type="submission" date="2018-06" db="EMBL/GenBank/DDBJ databases">
        <authorList>
            <consortium name="Pathogen Informatics"/>
            <person name="Doyle S."/>
        </authorList>
    </citation>
    <scope>NUCLEOTIDE SEQUENCE [LARGE SCALE GENOMIC DNA]</scope>
    <source>
        <strain evidence="15 16">NCTC11862</strain>
    </source>
</reference>
<accession>A0A376CLX4</accession>
<keyword evidence="5 12" id="KW-0378">Hydrolase</keyword>
<keyword evidence="6 12" id="KW-0408">Iron</keyword>
<keyword evidence="15" id="KW-0540">Nuclease</keyword>
<dbReference type="STRING" id="35756.GCA_001044155_01258"/>
<dbReference type="InterPro" id="IPR003651">
    <property type="entry name" value="Endonuclease3_FeS-loop_motif"/>
</dbReference>
<dbReference type="GO" id="GO:0003677">
    <property type="term" value="F:DNA binding"/>
    <property type="evidence" value="ECO:0007669"/>
    <property type="project" value="UniProtKB-UniRule"/>
</dbReference>
<name>A0A376CLX4_9CORY</name>
<evidence type="ECO:0000256" key="7">
    <source>
        <dbReference type="ARBA" id="ARBA00023014"/>
    </source>
</evidence>
<keyword evidence="15" id="KW-0255">Endonuclease</keyword>
<dbReference type="FunFam" id="1.10.1670.10:FF:000001">
    <property type="entry name" value="Endonuclease III"/>
    <property type="match status" value="1"/>
</dbReference>
<evidence type="ECO:0000256" key="12">
    <source>
        <dbReference type="HAMAP-Rule" id="MF_00942"/>
    </source>
</evidence>
<evidence type="ECO:0000256" key="9">
    <source>
        <dbReference type="ARBA" id="ARBA00023204"/>
    </source>
</evidence>
<dbReference type="FunFam" id="1.10.340.30:FF:000001">
    <property type="entry name" value="Endonuclease III"/>
    <property type="match status" value="1"/>
</dbReference>
<feature type="binding site" evidence="12">
    <location>
        <position position="238"/>
    </location>
    <ligand>
        <name>[4Fe-4S] cluster</name>
        <dbReference type="ChEBI" id="CHEBI:49883"/>
    </ligand>
</feature>
<comment type="cofactor">
    <cofactor evidence="12">
        <name>[4Fe-4S] cluster</name>
        <dbReference type="ChEBI" id="CHEBI:49883"/>
    </cofactor>
    <text evidence="12">Binds 1 [4Fe-4S] cluster.</text>
</comment>
<dbReference type="Proteomes" id="UP000254467">
    <property type="component" value="Unassembled WGS sequence"/>
</dbReference>
<evidence type="ECO:0000256" key="10">
    <source>
        <dbReference type="ARBA" id="ARBA00023239"/>
    </source>
</evidence>
<keyword evidence="7 12" id="KW-0411">Iron-sulfur</keyword>
<evidence type="ECO:0000256" key="5">
    <source>
        <dbReference type="ARBA" id="ARBA00022801"/>
    </source>
</evidence>
<comment type="similarity">
    <text evidence="1 12">Belongs to the Nth/MutY family.</text>
</comment>
<dbReference type="EMBL" id="UFXQ01000001">
    <property type="protein sequence ID" value="STC69440.1"/>
    <property type="molecule type" value="Genomic_DNA"/>
</dbReference>
<feature type="binding site" evidence="12">
    <location>
        <position position="232"/>
    </location>
    <ligand>
        <name>[4Fe-4S] cluster</name>
        <dbReference type="ChEBI" id="CHEBI:49883"/>
    </ligand>
</feature>
<dbReference type="GO" id="GO:0019104">
    <property type="term" value="F:DNA N-glycosylase activity"/>
    <property type="evidence" value="ECO:0007669"/>
    <property type="project" value="UniProtKB-UniRule"/>
</dbReference>
<evidence type="ECO:0000256" key="3">
    <source>
        <dbReference type="ARBA" id="ARBA00022723"/>
    </source>
</evidence>
<evidence type="ECO:0000256" key="11">
    <source>
        <dbReference type="ARBA" id="ARBA00023295"/>
    </source>
</evidence>
<keyword evidence="8 12" id="KW-0238">DNA-binding</keyword>
<dbReference type="GO" id="GO:0140078">
    <property type="term" value="F:class I DNA-(apurinic or apyrimidinic site) endonuclease activity"/>
    <property type="evidence" value="ECO:0007669"/>
    <property type="project" value="UniProtKB-EC"/>
</dbReference>
<dbReference type="PANTHER" id="PTHR10359:SF18">
    <property type="entry name" value="ENDONUCLEASE III"/>
    <property type="match status" value="1"/>
</dbReference>
<dbReference type="Pfam" id="PF00730">
    <property type="entry name" value="HhH-GPD"/>
    <property type="match status" value="1"/>
</dbReference>
<dbReference type="GO" id="GO:0046872">
    <property type="term" value="F:metal ion binding"/>
    <property type="evidence" value="ECO:0007669"/>
    <property type="project" value="UniProtKB-KW"/>
</dbReference>
<evidence type="ECO:0000256" key="1">
    <source>
        <dbReference type="ARBA" id="ARBA00008343"/>
    </source>
</evidence>
<keyword evidence="3 12" id="KW-0479">Metal-binding</keyword>
<dbReference type="EC" id="4.2.99.18" evidence="12"/>
<evidence type="ECO:0000256" key="2">
    <source>
        <dbReference type="ARBA" id="ARBA00022485"/>
    </source>
</evidence>
<dbReference type="Pfam" id="PF00633">
    <property type="entry name" value="HHH"/>
    <property type="match status" value="1"/>
</dbReference>
<dbReference type="SUPFAM" id="SSF48150">
    <property type="entry name" value="DNA-glycosylase"/>
    <property type="match status" value="1"/>
</dbReference>